<keyword evidence="2" id="KW-0732">Signal</keyword>
<dbReference type="Proteomes" id="UP000606974">
    <property type="component" value="Unassembled WGS sequence"/>
</dbReference>
<organism evidence="3 4">
    <name type="scientific">Endocarpon pusillum</name>
    <dbReference type="NCBI Taxonomy" id="364733"/>
    <lineage>
        <taxon>Eukaryota</taxon>
        <taxon>Fungi</taxon>
        <taxon>Dikarya</taxon>
        <taxon>Ascomycota</taxon>
        <taxon>Pezizomycotina</taxon>
        <taxon>Eurotiomycetes</taxon>
        <taxon>Chaetothyriomycetidae</taxon>
        <taxon>Verrucariales</taxon>
        <taxon>Verrucariaceae</taxon>
        <taxon>Endocarpon</taxon>
    </lineage>
</organism>
<feature type="chain" id="PRO_5034840757" evidence="2">
    <location>
        <begin position="20"/>
        <end position="139"/>
    </location>
</feature>
<evidence type="ECO:0000313" key="4">
    <source>
        <dbReference type="Proteomes" id="UP000606974"/>
    </source>
</evidence>
<feature type="compositionally biased region" description="Low complexity" evidence="1">
    <location>
        <begin position="55"/>
        <end position="64"/>
    </location>
</feature>
<feature type="region of interest" description="Disordered" evidence="1">
    <location>
        <begin position="55"/>
        <end position="85"/>
    </location>
</feature>
<accession>A0A8H7E7P9</accession>
<feature type="signal peptide" evidence="2">
    <location>
        <begin position="1"/>
        <end position="19"/>
    </location>
</feature>
<protein>
    <submittedName>
        <fullName evidence="3">Uncharacterized protein</fullName>
    </submittedName>
</protein>
<evidence type="ECO:0000256" key="1">
    <source>
        <dbReference type="SAM" id="MobiDB-lite"/>
    </source>
</evidence>
<feature type="compositionally biased region" description="Basic and acidic residues" evidence="1">
    <location>
        <begin position="69"/>
        <end position="85"/>
    </location>
</feature>
<dbReference type="AlphaFoldDB" id="A0A8H7E7P9"/>
<keyword evidence="4" id="KW-1185">Reference proteome</keyword>
<evidence type="ECO:0000313" key="3">
    <source>
        <dbReference type="EMBL" id="KAF7513519.1"/>
    </source>
</evidence>
<gene>
    <name evidence="3" type="ORF">GJ744_008813</name>
</gene>
<proteinExistence type="predicted"/>
<comment type="caution">
    <text evidence="3">The sequence shown here is derived from an EMBL/GenBank/DDBJ whole genome shotgun (WGS) entry which is preliminary data.</text>
</comment>
<sequence length="139" mass="15832">MALGFILDALYVLVHGSDGDRTHWDNFQRWKVALLYLPSFGSLSPYQLCPYLSAPATSTPSPKSANKKSKADTVKKPLADPRTPTDIHHVTEKYIKYDRFLHGALTIPEYNRRNFKFDDYNDCPLTARSCRRSHTATRG</sequence>
<evidence type="ECO:0000256" key="2">
    <source>
        <dbReference type="SAM" id="SignalP"/>
    </source>
</evidence>
<dbReference type="EMBL" id="JAACFV010000005">
    <property type="protein sequence ID" value="KAF7513519.1"/>
    <property type="molecule type" value="Genomic_DNA"/>
</dbReference>
<name>A0A8H7E7P9_9EURO</name>
<reference evidence="3" key="1">
    <citation type="submission" date="2020-02" db="EMBL/GenBank/DDBJ databases">
        <authorList>
            <person name="Palmer J.M."/>
        </authorList>
    </citation>
    <scope>NUCLEOTIDE SEQUENCE</scope>
    <source>
        <strain evidence="3">EPUS1.4</strain>
        <tissue evidence="3">Thallus</tissue>
    </source>
</reference>